<protein>
    <submittedName>
        <fullName evidence="4">Integrase</fullName>
    </submittedName>
</protein>
<gene>
    <name evidence="3" type="ORF">XF2B_44760</name>
    <name evidence="4" type="ORF">XF3B_44660</name>
    <name evidence="5" type="ORF">XF8B_51420</name>
    <name evidence="6" type="ORF">XF9B_60420</name>
</gene>
<dbReference type="RefSeq" id="WP_110116078.1">
    <property type="nucleotide sequence ID" value="NZ_AP022639.1"/>
</dbReference>
<dbReference type="SUPFAM" id="SSF56349">
    <property type="entry name" value="DNA breaking-rejoining enzymes"/>
    <property type="match status" value="1"/>
</dbReference>
<evidence type="ECO:0000256" key="1">
    <source>
        <dbReference type="ARBA" id="ARBA00023172"/>
    </source>
</evidence>
<dbReference type="GO" id="GO:0015074">
    <property type="term" value="P:DNA integration"/>
    <property type="evidence" value="ECO:0007669"/>
    <property type="project" value="InterPro"/>
</dbReference>
<accession>A0A809YJY4</accession>
<dbReference type="EMBL" id="AP023092">
    <property type="protein sequence ID" value="BCE30707.1"/>
    <property type="molecule type" value="Genomic_DNA"/>
</dbReference>
<dbReference type="GO" id="GO:0003677">
    <property type="term" value="F:DNA binding"/>
    <property type="evidence" value="ECO:0007669"/>
    <property type="project" value="InterPro"/>
</dbReference>
<name>A0A809YJY4_9BRAD</name>
<sequence length="675" mass="75594">MTRTRSIDPAERALEWRNKTLPTLGNFSELAAKPWGELREHEIFEGCRLGDEELVVPENWVPPTAVSRLSKRTVCPSDAGVPADPSAAERRDEAIRRALLALWLPRMTDTGVRKYKPWPWIDSANLLLRLAEWQFTNLPTEDGSVFGGFTITNILQEVLPALAPRKKGRDAMRALFRILVDAGIRGRISDWPRLYADGEFADGHDGPTIERNRHGRTAPAPVEKTEQRSWQPFSDSFVTEFIRRSLWVQNSLADQLIPLWAELRQIAASEAAQGRSSAHPSVIALRRSAIERVRWIDAKNQPITQLPFEVDHRDGRSNQWPPRSARDINRMVSTLQAMNFGMIDFCTGARASELAAAEDNENQGSDDRLHSVTFKLVDQIGGKKRDWPLHPAAVRAIELQQKICRVVRPAGQSHLWVILGDGEKLGKRLLNLTEPFVQAVDHLGLSGLTGRDRAHVHRWRHTVARLVALSVVGAPQVLLDLFGHRDLEMTLRYMLSDPRIIEDAMKVAKETSFVMAEEALAETIEGEAGGPAAMPLQAGLAAAGMRRGEEVFETATLRETAEVLTFNGRYWLMVRPGVICTKGLGQAGPCTRERGAPDPGACRTTCEHRLETTRAKQGCEETLRALIIERERADNDMVVANLDGQILANLERWDDVRSRVLNDHPEIQSIWEAGR</sequence>
<proteinExistence type="predicted"/>
<dbReference type="EMBL" id="AP023093">
    <property type="protein sequence ID" value="BCE39435.1"/>
    <property type="molecule type" value="Genomic_DNA"/>
</dbReference>
<dbReference type="CDD" id="cd01187">
    <property type="entry name" value="INT_tnpB_C_Tn554"/>
    <property type="match status" value="1"/>
</dbReference>
<dbReference type="EMBL" id="AP023098">
    <property type="protein sequence ID" value="BCE84621.1"/>
    <property type="molecule type" value="Genomic_DNA"/>
</dbReference>
<evidence type="ECO:0000313" key="6">
    <source>
        <dbReference type="EMBL" id="BCE84621.1"/>
    </source>
</evidence>
<organism evidence="4">
    <name type="scientific">Bradyrhizobium diazoefficiens</name>
    <dbReference type="NCBI Taxonomy" id="1355477"/>
    <lineage>
        <taxon>Bacteria</taxon>
        <taxon>Pseudomonadati</taxon>
        <taxon>Pseudomonadota</taxon>
        <taxon>Alphaproteobacteria</taxon>
        <taxon>Hyphomicrobiales</taxon>
        <taxon>Nitrobacteraceae</taxon>
        <taxon>Bradyrhizobium</taxon>
    </lineage>
</organism>
<evidence type="ECO:0000256" key="2">
    <source>
        <dbReference type="SAM" id="MobiDB-lite"/>
    </source>
</evidence>
<feature type="region of interest" description="Disordered" evidence="2">
    <location>
        <begin position="205"/>
        <end position="226"/>
    </location>
</feature>
<evidence type="ECO:0000313" key="5">
    <source>
        <dbReference type="EMBL" id="BCE75031.1"/>
    </source>
</evidence>
<keyword evidence="1" id="KW-0233">DNA recombination</keyword>
<dbReference type="GO" id="GO:0006310">
    <property type="term" value="P:DNA recombination"/>
    <property type="evidence" value="ECO:0007669"/>
    <property type="project" value="UniProtKB-KW"/>
</dbReference>
<dbReference type="Gene3D" id="1.10.443.10">
    <property type="entry name" value="Intergrase catalytic core"/>
    <property type="match status" value="1"/>
</dbReference>
<dbReference type="AlphaFoldDB" id="A0A809YJY4"/>
<dbReference type="InterPro" id="IPR011010">
    <property type="entry name" value="DNA_brk_join_enz"/>
</dbReference>
<evidence type="ECO:0000313" key="3">
    <source>
        <dbReference type="EMBL" id="BCE30707.1"/>
    </source>
</evidence>
<evidence type="ECO:0000313" key="4">
    <source>
        <dbReference type="EMBL" id="BCE39435.1"/>
    </source>
</evidence>
<dbReference type="EMBL" id="AP023097">
    <property type="protein sequence ID" value="BCE75031.1"/>
    <property type="molecule type" value="Genomic_DNA"/>
</dbReference>
<reference evidence="5" key="3">
    <citation type="submission" date="2020-05" db="EMBL/GenBank/DDBJ databases">
        <title>Complete genome sequence of Bradyrhizobium diazoefficiens XF8 isolated from soybean nodule.</title>
        <authorList>
            <person name="Noda R."/>
            <person name="Kakizaki K."/>
            <person name="Minamisawa K."/>
        </authorList>
    </citation>
    <scope>NUCLEOTIDE SEQUENCE</scope>
    <source>
        <strain evidence="5">XF8</strain>
    </source>
</reference>
<reference evidence="3" key="1">
    <citation type="submission" date="2020-05" db="EMBL/GenBank/DDBJ databases">
        <title>Complete genome sequence of Bradyrhizobium diazoefficiens XF2 isolated from soybean nodule.</title>
        <authorList>
            <person name="Noda R."/>
            <person name="Kakizaki K."/>
            <person name="Minamisawa K."/>
        </authorList>
    </citation>
    <scope>NUCLEOTIDE SEQUENCE</scope>
    <source>
        <strain evidence="3">XF2</strain>
    </source>
</reference>
<reference evidence="4" key="2">
    <citation type="submission" date="2020-05" db="EMBL/GenBank/DDBJ databases">
        <title>Complete genome sequence of Bradyrhizobium diazoefficiens XF3 isolated from soybean nodule.</title>
        <authorList>
            <person name="Noda R."/>
            <person name="Kakizaki K."/>
            <person name="Minamisawa K."/>
        </authorList>
    </citation>
    <scope>NUCLEOTIDE SEQUENCE</scope>
    <source>
        <strain evidence="4">XF3</strain>
    </source>
</reference>
<reference evidence="6" key="4">
    <citation type="submission" date="2020-05" db="EMBL/GenBank/DDBJ databases">
        <title>Complete genome sequence of Bradyrhizobium diazoefficiens XF9 isolated from soybean nodule.</title>
        <authorList>
            <person name="Noda R."/>
            <person name="Kakizaki K."/>
            <person name="Minamisawa K."/>
        </authorList>
    </citation>
    <scope>NUCLEOTIDE SEQUENCE</scope>
    <source>
        <strain evidence="6">XF9</strain>
    </source>
</reference>
<dbReference type="InterPro" id="IPR013762">
    <property type="entry name" value="Integrase-like_cat_sf"/>
</dbReference>